<dbReference type="GO" id="GO:0008270">
    <property type="term" value="F:zinc ion binding"/>
    <property type="evidence" value="ECO:0007669"/>
    <property type="project" value="InterPro"/>
</dbReference>
<dbReference type="EMBL" id="CP159218">
    <property type="protein sequence ID" value="XCG62858.1"/>
    <property type="molecule type" value="Genomic_DNA"/>
</dbReference>
<dbReference type="GO" id="GO:0043565">
    <property type="term" value="F:sequence-specific DNA binding"/>
    <property type="evidence" value="ECO:0007669"/>
    <property type="project" value="InterPro"/>
</dbReference>
<dbReference type="InterPro" id="IPR037046">
    <property type="entry name" value="AlkA_N_sf"/>
</dbReference>
<dbReference type="PROSITE" id="PS01124">
    <property type="entry name" value="HTH_ARAC_FAMILY_2"/>
    <property type="match status" value="1"/>
</dbReference>
<dbReference type="InterPro" id="IPR010316">
    <property type="entry name" value="AlkA_N"/>
</dbReference>
<evidence type="ECO:0000256" key="7">
    <source>
        <dbReference type="ARBA" id="ARBA00022763"/>
    </source>
</evidence>
<evidence type="ECO:0000259" key="14">
    <source>
        <dbReference type="PROSITE" id="PS01124"/>
    </source>
</evidence>
<dbReference type="GO" id="GO:0008725">
    <property type="term" value="F:DNA-3-methyladenine glycosylase activity"/>
    <property type="evidence" value="ECO:0007669"/>
    <property type="project" value="TreeGrafter"/>
</dbReference>
<keyword evidence="9" id="KW-0805">Transcription regulation</keyword>
<dbReference type="GO" id="GO:0032131">
    <property type="term" value="F:alkylated DNA binding"/>
    <property type="evidence" value="ECO:0007669"/>
    <property type="project" value="TreeGrafter"/>
</dbReference>
<dbReference type="CDD" id="cd00056">
    <property type="entry name" value="ENDO3c"/>
    <property type="match status" value="1"/>
</dbReference>
<reference evidence="15" key="1">
    <citation type="submission" date="2024-05" db="EMBL/GenBank/DDBJ databases">
        <authorList>
            <person name="Cai S.Y."/>
            <person name="Jin L.M."/>
            <person name="Li H.R."/>
        </authorList>
    </citation>
    <scope>NUCLEOTIDE SEQUENCE</scope>
    <source>
        <strain evidence="15">A5-74</strain>
    </source>
</reference>
<evidence type="ECO:0000256" key="1">
    <source>
        <dbReference type="ARBA" id="ARBA00000086"/>
    </source>
</evidence>
<evidence type="ECO:0000256" key="4">
    <source>
        <dbReference type="ARBA" id="ARBA00022603"/>
    </source>
</evidence>
<keyword evidence="10" id="KW-0238">DNA-binding</keyword>
<evidence type="ECO:0000256" key="9">
    <source>
        <dbReference type="ARBA" id="ARBA00023015"/>
    </source>
</evidence>
<dbReference type="GO" id="GO:0006285">
    <property type="term" value="P:base-excision repair, AP site formation"/>
    <property type="evidence" value="ECO:0007669"/>
    <property type="project" value="TreeGrafter"/>
</dbReference>
<dbReference type="GO" id="GO:0043916">
    <property type="term" value="F:DNA-7-methylguanine glycosylase activity"/>
    <property type="evidence" value="ECO:0007669"/>
    <property type="project" value="TreeGrafter"/>
</dbReference>
<evidence type="ECO:0000256" key="2">
    <source>
        <dbReference type="ARBA" id="ARBA00001947"/>
    </source>
</evidence>
<dbReference type="SMART" id="SM00342">
    <property type="entry name" value="HTH_ARAC"/>
    <property type="match status" value="1"/>
</dbReference>
<organism evidence="15">
    <name type="scientific">Nakamurella sp. A5-74</name>
    <dbReference type="NCBI Taxonomy" id="3158264"/>
    <lineage>
        <taxon>Bacteria</taxon>
        <taxon>Bacillati</taxon>
        <taxon>Actinomycetota</taxon>
        <taxon>Actinomycetes</taxon>
        <taxon>Nakamurellales</taxon>
        <taxon>Nakamurellaceae</taxon>
        <taxon>Nakamurella</taxon>
    </lineage>
</organism>
<dbReference type="Gene3D" id="1.10.340.30">
    <property type="entry name" value="Hypothetical protein, domain 2"/>
    <property type="match status" value="1"/>
</dbReference>
<keyword evidence="8" id="KW-0862">Zinc</keyword>
<comment type="cofactor">
    <cofactor evidence="2">
        <name>Zn(2+)</name>
        <dbReference type="ChEBI" id="CHEBI:29105"/>
    </cofactor>
</comment>
<dbReference type="Pfam" id="PF06029">
    <property type="entry name" value="AlkA_N"/>
    <property type="match status" value="1"/>
</dbReference>
<dbReference type="Pfam" id="PF12833">
    <property type="entry name" value="HTH_18"/>
    <property type="match status" value="1"/>
</dbReference>
<dbReference type="Gene3D" id="1.10.10.60">
    <property type="entry name" value="Homeodomain-like"/>
    <property type="match status" value="1"/>
</dbReference>
<dbReference type="PANTHER" id="PTHR43003">
    <property type="entry name" value="DNA-3-METHYLADENINE GLYCOSYLASE"/>
    <property type="match status" value="1"/>
</dbReference>
<proteinExistence type="predicted"/>
<dbReference type="Gene3D" id="3.30.310.20">
    <property type="entry name" value="DNA-3-methyladenine glycosylase AlkA, N-terminal domain"/>
    <property type="match status" value="1"/>
</dbReference>
<keyword evidence="4" id="KW-0489">Methyltransferase</keyword>
<feature type="domain" description="HTH araC/xylS-type" evidence="14">
    <location>
        <begin position="91"/>
        <end position="189"/>
    </location>
</feature>
<dbReference type="GO" id="GO:0032259">
    <property type="term" value="P:methylation"/>
    <property type="evidence" value="ECO:0007669"/>
    <property type="project" value="UniProtKB-KW"/>
</dbReference>
<dbReference type="SMART" id="SM00478">
    <property type="entry name" value="ENDO3c"/>
    <property type="match status" value="1"/>
</dbReference>
<evidence type="ECO:0000256" key="10">
    <source>
        <dbReference type="ARBA" id="ARBA00023125"/>
    </source>
</evidence>
<dbReference type="EC" id="3.2.2.21" evidence="3"/>
<dbReference type="InterPro" id="IPR023170">
    <property type="entry name" value="HhH_base_excis_C"/>
</dbReference>
<dbReference type="InterPro" id="IPR051912">
    <property type="entry name" value="Alkylbase_DNA_Glycosylase/TA"/>
</dbReference>
<evidence type="ECO:0000256" key="5">
    <source>
        <dbReference type="ARBA" id="ARBA00022679"/>
    </source>
</evidence>
<dbReference type="Gene3D" id="3.40.10.10">
    <property type="entry name" value="DNA Methylphosphotriester Repair Domain"/>
    <property type="match status" value="1"/>
</dbReference>
<gene>
    <name evidence="15" type="ORF">ABLG96_16780</name>
</gene>
<dbReference type="FunFam" id="3.40.10.10:FF:000001">
    <property type="entry name" value="DNA-3-methyladenine glycosylase 2"/>
    <property type="match status" value="1"/>
</dbReference>
<keyword evidence="5" id="KW-0808">Transferase</keyword>
<evidence type="ECO:0000313" key="15">
    <source>
        <dbReference type="EMBL" id="XCG62858.1"/>
    </source>
</evidence>
<dbReference type="GO" id="GO:0008168">
    <property type="term" value="F:methyltransferase activity"/>
    <property type="evidence" value="ECO:0007669"/>
    <property type="project" value="UniProtKB-KW"/>
</dbReference>
<evidence type="ECO:0000256" key="13">
    <source>
        <dbReference type="ARBA" id="ARBA00023204"/>
    </source>
</evidence>
<dbReference type="GO" id="GO:0005737">
    <property type="term" value="C:cytoplasm"/>
    <property type="evidence" value="ECO:0007669"/>
    <property type="project" value="TreeGrafter"/>
</dbReference>
<dbReference type="SUPFAM" id="SSF48150">
    <property type="entry name" value="DNA-glycosylase"/>
    <property type="match status" value="1"/>
</dbReference>
<sequence length="518" mass="55110">MTTDLLPDPDTAYRAIETKDSRFDGQFFTAVRTTRIYCRPGCPARTPQRQNVHFYSTSAAAQAAGYRACKRCLPDAAPGSPEWNVRRDTVGAAMRLIGDGVVDREGVPGLARRLGYTPRHLGRLLAAELGASPFALARARRAHTARVLLTSTAMPISDVAFAAGFSSIRQFNDTVREVFDTDPSMLRRAGRPAAGTPGTIRLRLPVRTPFASTALLNFFADHALTGVEHVEGRTYSRSLRLPAGTGVVQLVFPPDAPEPGPRTHVDAVLRLEHLSDLAPAVDRCRRLLDADADPVGIDAALAADPALAAEIADLPGLRLPGAVDGPETLVRTLLGQQVSVAAARTTGARLAMRIGERPAVTDDHITLLFPSSAAIAALGAEAIGGPRRRAATIVDTAAAMASGELAVDAGRRTTDLLEALTARPGIGPWTAGYVAMRVLGDPDVLLEGDLVLRQGAALIGVPSTDRAFAAAGRHWSPFRSYAGMHLWRIALQERARAAAIRTAATRTATARPTRKRTP</sequence>
<keyword evidence="12" id="KW-0804">Transcription</keyword>
<dbReference type="PANTHER" id="PTHR43003:SF13">
    <property type="entry name" value="DNA-3-METHYLADENINE GLYCOSYLASE 2"/>
    <property type="match status" value="1"/>
</dbReference>
<dbReference type="SUPFAM" id="SSF55945">
    <property type="entry name" value="TATA-box binding protein-like"/>
    <property type="match status" value="1"/>
</dbReference>
<name>A0AAU8DL12_9ACTN</name>
<dbReference type="SUPFAM" id="SSF46689">
    <property type="entry name" value="Homeodomain-like"/>
    <property type="match status" value="1"/>
</dbReference>
<evidence type="ECO:0000256" key="12">
    <source>
        <dbReference type="ARBA" id="ARBA00023163"/>
    </source>
</evidence>
<dbReference type="SUPFAM" id="SSF57884">
    <property type="entry name" value="Ada DNA repair protein, N-terminal domain (N-Ada 10)"/>
    <property type="match status" value="1"/>
</dbReference>
<keyword evidence="7" id="KW-0227">DNA damage</keyword>
<protein>
    <recommendedName>
        <fullName evidence="3">DNA-3-methyladenine glycosylase II</fullName>
        <ecNumber evidence="3">3.2.2.21</ecNumber>
    </recommendedName>
</protein>
<evidence type="ECO:0000256" key="11">
    <source>
        <dbReference type="ARBA" id="ARBA00023159"/>
    </source>
</evidence>
<dbReference type="GO" id="GO:0032993">
    <property type="term" value="C:protein-DNA complex"/>
    <property type="evidence" value="ECO:0007669"/>
    <property type="project" value="TreeGrafter"/>
</dbReference>
<keyword evidence="6" id="KW-0479">Metal-binding</keyword>
<dbReference type="Pfam" id="PF02805">
    <property type="entry name" value="Ada_Zn_binding"/>
    <property type="match status" value="1"/>
</dbReference>
<dbReference type="InterPro" id="IPR003265">
    <property type="entry name" value="HhH-GPD_domain"/>
</dbReference>
<keyword evidence="11" id="KW-0010">Activator</keyword>
<dbReference type="SMART" id="SM01009">
    <property type="entry name" value="AlkA_N"/>
    <property type="match status" value="1"/>
</dbReference>
<accession>A0AAU8DL12</accession>
<keyword evidence="13" id="KW-0234">DNA repair</keyword>
<evidence type="ECO:0000256" key="8">
    <source>
        <dbReference type="ARBA" id="ARBA00022833"/>
    </source>
</evidence>
<dbReference type="AlphaFoldDB" id="A0AAU8DL12"/>
<dbReference type="InterPro" id="IPR011257">
    <property type="entry name" value="DNA_glycosylase"/>
</dbReference>
<dbReference type="InterPro" id="IPR018060">
    <property type="entry name" value="HTH_AraC"/>
</dbReference>
<dbReference type="InterPro" id="IPR035451">
    <property type="entry name" value="Ada-like_dom_sf"/>
</dbReference>
<dbReference type="Gene3D" id="1.10.1670.10">
    <property type="entry name" value="Helix-hairpin-Helix base-excision DNA repair enzymes (C-terminal)"/>
    <property type="match status" value="1"/>
</dbReference>
<dbReference type="RefSeq" id="WP_353648473.1">
    <property type="nucleotide sequence ID" value="NZ_CP159218.1"/>
</dbReference>
<dbReference type="InterPro" id="IPR004026">
    <property type="entry name" value="Ada_DNA_repair_Zn-bd"/>
</dbReference>
<evidence type="ECO:0000256" key="6">
    <source>
        <dbReference type="ARBA" id="ARBA00022723"/>
    </source>
</evidence>
<evidence type="ECO:0000256" key="3">
    <source>
        <dbReference type="ARBA" id="ARBA00012000"/>
    </source>
</evidence>
<dbReference type="InterPro" id="IPR009057">
    <property type="entry name" value="Homeodomain-like_sf"/>
</dbReference>
<dbReference type="GO" id="GO:0003700">
    <property type="term" value="F:DNA-binding transcription factor activity"/>
    <property type="evidence" value="ECO:0007669"/>
    <property type="project" value="InterPro"/>
</dbReference>
<comment type="catalytic activity">
    <reaction evidence="1">
        <text>Hydrolysis of alkylated DNA, releasing 3-methyladenine, 3-methylguanine, 7-methylguanine and 7-methyladenine.</text>
        <dbReference type="EC" id="3.2.2.21"/>
    </reaction>
</comment>
<dbReference type="GO" id="GO:0006307">
    <property type="term" value="P:DNA alkylation repair"/>
    <property type="evidence" value="ECO:0007669"/>
    <property type="project" value="TreeGrafter"/>
</dbReference>